<dbReference type="AlphaFoldDB" id="A0AAN9XSZ5"/>
<comment type="caution">
    <text evidence="1">The sequence shown here is derived from an EMBL/GenBank/DDBJ whole genome shotgun (WGS) entry which is preliminary data.</text>
</comment>
<dbReference type="Proteomes" id="UP001386955">
    <property type="component" value="Unassembled WGS sequence"/>
</dbReference>
<reference evidence="1 2" key="1">
    <citation type="submission" date="2024-01" db="EMBL/GenBank/DDBJ databases">
        <title>The genomes of 5 underutilized Papilionoideae crops provide insights into root nodulation and disease resistanc.</title>
        <authorList>
            <person name="Jiang F."/>
        </authorList>
    </citation>
    <scope>NUCLEOTIDE SEQUENCE [LARGE SCALE GENOMIC DNA]</scope>
    <source>
        <strain evidence="1">DUOXIRENSHENG_FW03</strain>
        <tissue evidence="1">Leaves</tissue>
    </source>
</reference>
<name>A0AAN9XSZ5_PSOTE</name>
<protein>
    <submittedName>
        <fullName evidence="1">Uncharacterized protein</fullName>
    </submittedName>
</protein>
<organism evidence="1 2">
    <name type="scientific">Psophocarpus tetragonolobus</name>
    <name type="common">Winged bean</name>
    <name type="synonym">Dolichos tetragonolobus</name>
    <dbReference type="NCBI Taxonomy" id="3891"/>
    <lineage>
        <taxon>Eukaryota</taxon>
        <taxon>Viridiplantae</taxon>
        <taxon>Streptophyta</taxon>
        <taxon>Embryophyta</taxon>
        <taxon>Tracheophyta</taxon>
        <taxon>Spermatophyta</taxon>
        <taxon>Magnoliopsida</taxon>
        <taxon>eudicotyledons</taxon>
        <taxon>Gunneridae</taxon>
        <taxon>Pentapetalae</taxon>
        <taxon>rosids</taxon>
        <taxon>fabids</taxon>
        <taxon>Fabales</taxon>
        <taxon>Fabaceae</taxon>
        <taxon>Papilionoideae</taxon>
        <taxon>50 kb inversion clade</taxon>
        <taxon>NPAAA clade</taxon>
        <taxon>indigoferoid/millettioid clade</taxon>
        <taxon>Phaseoleae</taxon>
        <taxon>Psophocarpus</taxon>
    </lineage>
</organism>
<evidence type="ECO:0000313" key="1">
    <source>
        <dbReference type="EMBL" id="KAK7406778.1"/>
    </source>
</evidence>
<evidence type="ECO:0000313" key="2">
    <source>
        <dbReference type="Proteomes" id="UP001386955"/>
    </source>
</evidence>
<sequence>MALNKGITPHGAFLAALPLELHHTLLLLLIIELHLLRRPFRESLLVISPTLVVAPRPLTLIPHSTRTHVTNEGIGHRLFMT</sequence>
<gene>
    <name evidence="1" type="ORF">VNO78_08409</name>
</gene>
<accession>A0AAN9XSZ5</accession>
<proteinExistence type="predicted"/>
<keyword evidence="2" id="KW-1185">Reference proteome</keyword>
<dbReference type="EMBL" id="JAYMYS010000002">
    <property type="protein sequence ID" value="KAK7406778.1"/>
    <property type="molecule type" value="Genomic_DNA"/>
</dbReference>